<comment type="caution">
    <text evidence="2">The sequence shown here is derived from an EMBL/GenBank/DDBJ whole genome shotgun (WGS) entry which is preliminary data.</text>
</comment>
<accession>A0A439CSC9</accession>
<evidence type="ECO:0000313" key="3">
    <source>
        <dbReference type="Proteomes" id="UP000286045"/>
    </source>
</evidence>
<evidence type="ECO:0000313" key="2">
    <source>
        <dbReference type="EMBL" id="RWA05098.1"/>
    </source>
</evidence>
<reference evidence="2 3" key="1">
    <citation type="submission" date="2018-12" db="EMBL/GenBank/DDBJ databases">
        <title>Draft genome sequence of Xylaria grammica IHI A82.</title>
        <authorList>
            <person name="Buettner E."/>
            <person name="Kellner H."/>
        </authorList>
    </citation>
    <scope>NUCLEOTIDE SEQUENCE [LARGE SCALE GENOMIC DNA]</scope>
    <source>
        <strain evidence="2 3">IHI A82</strain>
    </source>
</reference>
<dbReference type="EMBL" id="RYZI01000479">
    <property type="protein sequence ID" value="RWA05098.1"/>
    <property type="molecule type" value="Genomic_DNA"/>
</dbReference>
<evidence type="ECO:0000256" key="1">
    <source>
        <dbReference type="SAM" id="MobiDB-lite"/>
    </source>
</evidence>
<protein>
    <submittedName>
        <fullName evidence="2">Uncharacterized protein</fullName>
    </submittedName>
</protein>
<organism evidence="2 3">
    <name type="scientific">Xylaria grammica</name>
    <dbReference type="NCBI Taxonomy" id="363999"/>
    <lineage>
        <taxon>Eukaryota</taxon>
        <taxon>Fungi</taxon>
        <taxon>Dikarya</taxon>
        <taxon>Ascomycota</taxon>
        <taxon>Pezizomycotina</taxon>
        <taxon>Sordariomycetes</taxon>
        <taxon>Xylariomycetidae</taxon>
        <taxon>Xylariales</taxon>
        <taxon>Xylariaceae</taxon>
        <taxon>Xylaria</taxon>
    </lineage>
</organism>
<proteinExistence type="predicted"/>
<dbReference type="Proteomes" id="UP000286045">
    <property type="component" value="Unassembled WGS sequence"/>
</dbReference>
<sequence>MSCAGNFVIPTFALASQFPELDPIALLQLVEAPVVRMAFYEFRQRFWDHMRAHAETHWMKNGKVALADHDLRKSIETFNLWPEGESRLEKSIRGGGGPSNFAFYHRDPIPAFLSRVYAWVTQSHLNLPICKHLDDPTIRTRILWGILGICIGMHEEGDFPQPICPIPANVDTDNNLDEFHTRVSGSLGYDARWFPAWQEWRTRHERFERDTEARNRYILYWAAWTAGENGFGLGENSPARECERFLMALDFIDPEGVRRYYTAEHHTKHLIITSPGNRLGKATPAVSPFRTSPTSPAKVSPTPGGFSYL</sequence>
<keyword evidence="3" id="KW-1185">Reference proteome</keyword>
<dbReference type="AlphaFoldDB" id="A0A439CSC9"/>
<feature type="region of interest" description="Disordered" evidence="1">
    <location>
        <begin position="281"/>
        <end position="309"/>
    </location>
</feature>
<gene>
    <name evidence="2" type="ORF">EKO27_g10010</name>
</gene>
<name>A0A439CSC9_9PEZI</name>